<dbReference type="EMBL" id="NRPP01000018">
    <property type="protein sequence ID" value="TFJ23782.1"/>
    <property type="molecule type" value="Genomic_DNA"/>
</dbReference>
<evidence type="ECO:0000256" key="3">
    <source>
        <dbReference type="ARBA" id="ARBA00022679"/>
    </source>
</evidence>
<comment type="similarity">
    <text evidence="1">Belongs to the glycosyltransferase 28 family.</text>
</comment>
<evidence type="ECO:0000313" key="6">
    <source>
        <dbReference type="EMBL" id="TFJ23782.1"/>
    </source>
</evidence>
<dbReference type="SUPFAM" id="SSF53756">
    <property type="entry name" value="UDP-Glycosyltransferase/glycogen phosphorylase"/>
    <property type="match status" value="1"/>
</dbReference>
<feature type="domain" description="Glycosyl transferase family 1" evidence="4">
    <location>
        <begin position="193"/>
        <end position="349"/>
    </location>
</feature>
<dbReference type="Pfam" id="PF00534">
    <property type="entry name" value="Glycos_transf_1"/>
    <property type="match status" value="1"/>
</dbReference>
<protein>
    <submittedName>
        <fullName evidence="6">Diacylglycerol glucosyltransferase</fullName>
    </submittedName>
</protein>
<sequence length="380" mass="43050">MDGHLDKVPKILILTGSYGNGHLEVTRALIEELHRVGITDITTSDLFYEAHPIVTTVTKYLYIKSFTRYRNLYGFLYYNFDNQLKEHSFDKFTDSYGYIRLNQLMKNNDFDLVINTFPMQVFPAYKKKVGKQIPFVNVLTDFCLHTRWVSKEIDHFFVSCDHLKNELVEAGIPQETITISGIPIKEQFYLQKQEKQQKQNSRSSKKNLLISAGAYGVLTNLADILEELKSKEDLTIVVVCGNNKNLFDSLSAQFSDQPTIEIKGFVSEMAKLMSQADIMITKPGGISLSEALAIQTPLILTPGVPGQESENAQLFEKECMAIVTKTEEEIIPAIYQLLKQPLLAKNLVQHMEEHFYPHAAKTIITDSLALAGISINEKVD</sequence>
<dbReference type="Gene3D" id="3.40.50.2000">
    <property type="entry name" value="Glycogen Phosphorylase B"/>
    <property type="match status" value="1"/>
</dbReference>
<name>A0A5F0MDF2_CARDV</name>
<evidence type="ECO:0000259" key="5">
    <source>
        <dbReference type="Pfam" id="PF06925"/>
    </source>
</evidence>
<dbReference type="InterPro" id="IPR009695">
    <property type="entry name" value="Diacylglyc_glucosyltr_N"/>
</dbReference>
<dbReference type="PANTHER" id="PTHR43025">
    <property type="entry name" value="MONOGALACTOSYLDIACYLGLYCEROL SYNTHASE"/>
    <property type="match status" value="1"/>
</dbReference>
<feature type="domain" description="Diacylglycerol glucosyltransferase N-terminal" evidence="5">
    <location>
        <begin position="22"/>
        <end position="184"/>
    </location>
</feature>
<comment type="caution">
    <text evidence="6">The sequence shown here is derived from an EMBL/GenBank/DDBJ whole genome shotgun (WGS) entry which is preliminary data.</text>
</comment>
<evidence type="ECO:0000256" key="2">
    <source>
        <dbReference type="ARBA" id="ARBA00022676"/>
    </source>
</evidence>
<dbReference type="GO" id="GO:0009247">
    <property type="term" value="P:glycolipid biosynthetic process"/>
    <property type="evidence" value="ECO:0007669"/>
    <property type="project" value="InterPro"/>
</dbReference>
<dbReference type="Pfam" id="PF06925">
    <property type="entry name" value="MGDG_synth"/>
    <property type="match status" value="1"/>
</dbReference>
<proteinExistence type="inferred from homology"/>
<evidence type="ECO:0000259" key="4">
    <source>
        <dbReference type="Pfam" id="PF00534"/>
    </source>
</evidence>
<evidence type="ECO:0000313" key="7">
    <source>
        <dbReference type="Proteomes" id="UP000297938"/>
    </source>
</evidence>
<keyword evidence="3 6" id="KW-0808">Transferase</keyword>
<dbReference type="InterPro" id="IPR001296">
    <property type="entry name" value="Glyco_trans_1"/>
</dbReference>
<reference evidence="6 7" key="1">
    <citation type="journal article" date="2018" name="Int. J. Food Microbiol.">
        <title>Growth of Carnobacterium spp. isolated from chilled vacuum-packaged meat under relevant acidic conditions.</title>
        <authorList>
            <person name="Zhang P."/>
            <person name="Badoni M."/>
            <person name="Ganzle M."/>
            <person name="Yang X."/>
        </authorList>
    </citation>
    <scope>NUCLEOTIDE SEQUENCE [LARGE SCALE GENOMIC DNA]</scope>
    <source>
        <strain evidence="6 7">B2</strain>
    </source>
</reference>
<dbReference type="AlphaFoldDB" id="A0A5F0MDF2"/>
<dbReference type="Proteomes" id="UP000297938">
    <property type="component" value="Unassembled WGS sequence"/>
</dbReference>
<dbReference type="GO" id="GO:0016758">
    <property type="term" value="F:hexosyltransferase activity"/>
    <property type="evidence" value="ECO:0007669"/>
    <property type="project" value="InterPro"/>
</dbReference>
<dbReference type="InterPro" id="IPR050519">
    <property type="entry name" value="Glycosyltransf_28_UgtP"/>
</dbReference>
<accession>A0A5F0MDF2</accession>
<keyword evidence="2" id="KW-0328">Glycosyltransferase</keyword>
<organism evidence="6 7">
    <name type="scientific">Carnobacterium divergens</name>
    <name type="common">Lactobacillus divergens</name>
    <dbReference type="NCBI Taxonomy" id="2748"/>
    <lineage>
        <taxon>Bacteria</taxon>
        <taxon>Bacillati</taxon>
        <taxon>Bacillota</taxon>
        <taxon>Bacilli</taxon>
        <taxon>Lactobacillales</taxon>
        <taxon>Carnobacteriaceae</taxon>
        <taxon>Carnobacterium</taxon>
    </lineage>
</organism>
<dbReference type="PANTHER" id="PTHR43025:SF3">
    <property type="entry name" value="MONOGALACTOSYLDIACYLGLYCEROL SYNTHASE 1, CHLOROPLASTIC"/>
    <property type="match status" value="1"/>
</dbReference>
<gene>
    <name evidence="6" type="ORF">CKN69_12855</name>
</gene>
<evidence type="ECO:0000256" key="1">
    <source>
        <dbReference type="ARBA" id="ARBA00006962"/>
    </source>
</evidence>
<dbReference type="GO" id="GO:0016020">
    <property type="term" value="C:membrane"/>
    <property type="evidence" value="ECO:0007669"/>
    <property type="project" value="GOC"/>
</dbReference>